<dbReference type="InterPro" id="IPR015867">
    <property type="entry name" value="N-reg_PII/ATP_PRibTrfase_C"/>
</dbReference>
<gene>
    <name evidence="1" type="ORF">AZF00_08515</name>
</gene>
<dbReference type="InterPro" id="IPR002187">
    <property type="entry name" value="N-reg_PII"/>
</dbReference>
<dbReference type="EMBL" id="CP014544">
    <property type="protein sequence ID" value="AMO68345.1"/>
    <property type="molecule type" value="Genomic_DNA"/>
</dbReference>
<dbReference type="KEGG" id="zal:AZF00_08515"/>
<dbReference type="RefSeq" id="WP_008247937.1">
    <property type="nucleotide sequence ID" value="NZ_CP014544.1"/>
</dbReference>
<dbReference type="Pfam" id="PF00543">
    <property type="entry name" value="P-II"/>
    <property type="match status" value="1"/>
</dbReference>
<dbReference type="GO" id="GO:0030234">
    <property type="term" value="F:enzyme regulator activity"/>
    <property type="evidence" value="ECO:0007669"/>
    <property type="project" value="InterPro"/>
</dbReference>
<evidence type="ECO:0000313" key="2">
    <source>
        <dbReference type="Proteomes" id="UP000074119"/>
    </source>
</evidence>
<protein>
    <submittedName>
        <fullName evidence="1">Transcriptional regulator</fullName>
    </submittedName>
</protein>
<proteinExistence type="predicted"/>
<name>A0A127M541_9GAMM</name>
<dbReference type="GO" id="GO:0006808">
    <property type="term" value="P:regulation of nitrogen utilization"/>
    <property type="evidence" value="ECO:0007669"/>
    <property type="project" value="InterPro"/>
</dbReference>
<dbReference type="Gene3D" id="3.30.70.120">
    <property type="match status" value="1"/>
</dbReference>
<dbReference type="SUPFAM" id="SSF54913">
    <property type="entry name" value="GlnB-like"/>
    <property type="match status" value="1"/>
</dbReference>
<organism evidence="1 2">
    <name type="scientific">Zhongshania aliphaticivorans</name>
    <dbReference type="NCBI Taxonomy" id="1470434"/>
    <lineage>
        <taxon>Bacteria</taxon>
        <taxon>Pseudomonadati</taxon>
        <taxon>Pseudomonadota</taxon>
        <taxon>Gammaproteobacteria</taxon>
        <taxon>Cellvibrionales</taxon>
        <taxon>Spongiibacteraceae</taxon>
        <taxon>Zhongshania</taxon>
    </lineage>
</organism>
<accession>A0A127M541</accession>
<dbReference type="STRING" id="1470434.AZF00_08515"/>
<sequence length="100" mass="11035">MSDNIKKLLTIVTEAALENILIKDIERLGAQGYTITDARGKGGRGSRSAAWDANGNIRIEVVSDAAIASQIASHLKETYYDNYAMILFMSDVEVIRPEKF</sequence>
<dbReference type="Proteomes" id="UP000074119">
    <property type="component" value="Chromosome"/>
</dbReference>
<dbReference type="AlphaFoldDB" id="A0A127M541"/>
<evidence type="ECO:0000313" key="1">
    <source>
        <dbReference type="EMBL" id="AMO68345.1"/>
    </source>
</evidence>
<reference evidence="1 2" key="1">
    <citation type="submission" date="2015-12" db="EMBL/GenBank/DDBJ databases">
        <authorList>
            <person name="Shamseldin A."/>
            <person name="Moawad H."/>
            <person name="Abd El-Rahim W.M."/>
            <person name="Sadowsky M.J."/>
        </authorList>
    </citation>
    <scope>NUCLEOTIDE SEQUENCE [LARGE SCALE GENOMIC DNA]</scope>
    <source>
        <strain evidence="1 2">SM2</strain>
    </source>
</reference>
<dbReference type="InterPro" id="IPR011322">
    <property type="entry name" value="N-reg_PII-like_a/b"/>
</dbReference>